<dbReference type="Gene3D" id="1.10.490.10">
    <property type="entry name" value="Globins"/>
    <property type="match status" value="1"/>
</dbReference>
<dbReference type="CDD" id="cd01040">
    <property type="entry name" value="Mb-like"/>
    <property type="match status" value="1"/>
</dbReference>
<name>A0A6P4HXR5_DROKI</name>
<dbReference type="GO" id="GO:0020037">
    <property type="term" value="F:heme binding"/>
    <property type="evidence" value="ECO:0007669"/>
    <property type="project" value="InterPro"/>
</dbReference>
<proteinExistence type="predicted"/>
<dbReference type="RefSeq" id="XP_017016814.1">
    <property type="nucleotide sequence ID" value="XM_017161325.3"/>
</dbReference>
<evidence type="ECO:0000313" key="2">
    <source>
        <dbReference type="RefSeq" id="XP_017016814.1"/>
    </source>
</evidence>
<organism evidence="1 2">
    <name type="scientific">Drosophila kikkawai</name>
    <name type="common">Fruit fly</name>
    <dbReference type="NCBI Taxonomy" id="30033"/>
    <lineage>
        <taxon>Eukaryota</taxon>
        <taxon>Metazoa</taxon>
        <taxon>Ecdysozoa</taxon>
        <taxon>Arthropoda</taxon>
        <taxon>Hexapoda</taxon>
        <taxon>Insecta</taxon>
        <taxon>Pterygota</taxon>
        <taxon>Neoptera</taxon>
        <taxon>Endopterygota</taxon>
        <taxon>Diptera</taxon>
        <taxon>Brachycera</taxon>
        <taxon>Muscomorpha</taxon>
        <taxon>Ephydroidea</taxon>
        <taxon>Drosophilidae</taxon>
        <taxon>Drosophila</taxon>
        <taxon>Sophophora</taxon>
    </lineage>
</organism>
<gene>
    <name evidence="2" type="primary">glob3</name>
</gene>
<evidence type="ECO:0000313" key="1">
    <source>
        <dbReference type="Proteomes" id="UP001652661"/>
    </source>
</evidence>
<dbReference type="AlphaFoldDB" id="A0A6P4HXR5"/>
<dbReference type="Proteomes" id="UP001652661">
    <property type="component" value="Chromosome 3R"/>
</dbReference>
<dbReference type="InterPro" id="IPR044399">
    <property type="entry name" value="Mb-like_M"/>
</dbReference>
<dbReference type="InterPro" id="IPR009050">
    <property type="entry name" value="Globin-like_sf"/>
</dbReference>
<dbReference type="GO" id="GO:0019825">
    <property type="term" value="F:oxygen binding"/>
    <property type="evidence" value="ECO:0007669"/>
    <property type="project" value="InterPro"/>
</dbReference>
<dbReference type="OrthoDB" id="7751476at2759"/>
<dbReference type="InterPro" id="IPR012292">
    <property type="entry name" value="Globin/Proto"/>
</dbReference>
<accession>A0A6P4HXR5</accession>
<reference evidence="2" key="1">
    <citation type="submission" date="2025-08" db="UniProtKB">
        <authorList>
            <consortium name="RefSeq"/>
        </authorList>
    </citation>
    <scope>IDENTIFICATION</scope>
    <source>
        <strain evidence="2">14028-0561.14</strain>
        <tissue evidence="2">Whole fly</tissue>
    </source>
</reference>
<protein>
    <submittedName>
        <fullName evidence="2">Uncharacterized protein glob3</fullName>
    </submittedName>
</protein>
<dbReference type="SUPFAM" id="SSF46458">
    <property type="entry name" value="Globin-like"/>
    <property type="match status" value="1"/>
</dbReference>
<sequence>MSGDEIKNSRLNRASLIYPKPLPEIKLGPVMDGIGFTLSERLALRRAWNLIRPFSRRYGQDVFYTFLNKEFWGIKKFGNGTELDLKTLHQHALKFVRFIGVLIDEQDPIMYQLMISDNNVTHSRCKVGSLYIGKLAKALVDYLLHALEKVSSPTLERGFNKLVEKFEAYQDNQRKASTYGRLSTFH</sequence>
<keyword evidence="1" id="KW-1185">Reference proteome</keyword>